<keyword evidence="4" id="KW-1185">Reference proteome</keyword>
<dbReference type="CDD" id="cd01560">
    <property type="entry name" value="Thr-synth_2"/>
    <property type="match status" value="1"/>
</dbReference>
<dbReference type="InterPro" id="IPR001926">
    <property type="entry name" value="TrpB-like_PALP"/>
</dbReference>
<dbReference type="FunFam" id="3.40.50.1100:FF:000047">
    <property type="entry name" value="Threonine synthase like 2"/>
    <property type="match status" value="1"/>
</dbReference>
<dbReference type="Pfam" id="PF00291">
    <property type="entry name" value="PALP"/>
    <property type="match status" value="1"/>
</dbReference>
<dbReference type="Gene3D" id="3.90.1380.10">
    <property type="entry name" value="Threonine synthase, N-terminal domain"/>
    <property type="match status" value="1"/>
</dbReference>
<name>A0AAN9GJT9_9CAEN</name>
<evidence type="ECO:0000313" key="3">
    <source>
        <dbReference type="EMBL" id="KAK7110629.1"/>
    </source>
</evidence>
<dbReference type="GO" id="GO:0009071">
    <property type="term" value="P:serine family amino acid catabolic process"/>
    <property type="evidence" value="ECO:0007669"/>
    <property type="project" value="TreeGrafter"/>
</dbReference>
<evidence type="ECO:0000259" key="2">
    <source>
        <dbReference type="Pfam" id="PF14821"/>
    </source>
</evidence>
<dbReference type="SUPFAM" id="SSF53686">
    <property type="entry name" value="Tryptophan synthase beta subunit-like PLP-dependent enzymes"/>
    <property type="match status" value="1"/>
</dbReference>
<dbReference type="Pfam" id="PF24857">
    <property type="entry name" value="THR4_C"/>
    <property type="match status" value="1"/>
</dbReference>
<dbReference type="InterPro" id="IPR029144">
    <property type="entry name" value="Thr_synth_N"/>
</dbReference>
<dbReference type="GO" id="GO:0030170">
    <property type="term" value="F:pyridoxal phosphate binding"/>
    <property type="evidence" value="ECO:0007669"/>
    <property type="project" value="TreeGrafter"/>
</dbReference>
<sequence length="477" mass="53587">MKYCSTRGRVQGLSFEEVLFSGFLEDGGMALPEIIPTVSLETLKSWAGLSYRDVVLKIVPFFVSEEELSFGDLEKLVDKALLTFDTPEIAPIAHLSGGLNIFELFHGRTWAFKDLAMSVLGQLFDYFLNKRQKHLTIVVGTSGDTGSAAIEAVRSLKWVDIVVILPRNRCTQIQELQMTTVKEDNVFVYRADGTSDDIDQPIRKMFADVEFVKKYNLCSANSLNWARIMVQTAHFYYAYLKMCPSCDKELEVVVPTGGGGNITAGLVARRMGLPVQFVCAVNSNDIVARMVTTGKCELGDVTPSLAPAMDMQFAYNFERVWYLCSDRNAELVCQMMKEVETGGKTTIPEQLLTQMQSEIKTFVIDDEGIKRILKRCWEENNYLLCPHTATAAGYHYSVLDAGRDPSHPSVCVATASPLKFREAISTTGLQPIDTPRIKELLSAPTYFTDMELTDNWEKILRHRIEVMTENFYARNKA</sequence>
<dbReference type="PANTHER" id="PTHR42690">
    <property type="entry name" value="THREONINE SYNTHASE FAMILY MEMBER"/>
    <property type="match status" value="1"/>
</dbReference>
<feature type="domain" description="Tryptophan synthase beta chain-like PALP" evidence="1">
    <location>
        <begin position="105"/>
        <end position="325"/>
    </location>
</feature>
<dbReference type="Proteomes" id="UP001374579">
    <property type="component" value="Unassembled WGS sequence"/>
</dbReference>
<dbReference type="Gene3D" id="3.40.50.1100">
    <property type="match status" value="2"/>
</dbReference>
<feature type="domain" description="Threonine synthase N-terminal" evidence="2">
    <location>
        <begin position="2"/>
        <end position="80"/>
    </location>
</feature>
<gene>
    <name evidence="3" type="ORF">V1264_014469</name>
</gene>
<evidence type="ECO:0000259" key="1">
    <source>
        <dbReference type="Pfam" id="PF00291"/>
    </source>
</evidence>
<dbReference type="PANTHER" id="PTHR42690:SF1">
    <property type="entry name" value="THREONINE SYNTHASE-LIKE 2"/>
    <property type="match status" value="1"/>
</dbReference>
<evidence type="ECO:0000313" key="4">
    <source>
        <dbReference type="Proteomes" id="UP001374579"/>
    </source>
</evidence>
<dbReference type="InterPro" id="IPR051166">
    <property type="entry name" value="Threonine_Synthase"/>
</dbReference>
<organism evidence="3 4">
    <name type="scientific">Littorina saxatilis</name>
    <dbReference type="NCBI Taxonomy" id="31220"/>
    <lineage>
        <taxon>Eukaryota</taxon>
        <taxon>Metazoa</taxon>
        <taxon>Spiralia</taxon>
        <taxon>Lophotrochozoa</taxon>
        <taxon>Mollusca</taxon>
        <taxon>Gastropoda</taxon>
        <taxon>Caenogastropoda</taxon>
        <taxon>Littorinimorpha</taxon>
        <taxon>Littorinoidea</taxon>
        <taxon>Littorinidae</taxon>
        <taxon>Littorina</taxon>
    </lineage>
</organism>
<dbReference type="GO" id="GO:0046360">
    <property type="term" value="P:2-oxobutyrate biosynthetic process"/>
    <property type="evidence" value="ECO:0007669"/>
    <property type="project" value="TreeGrafter"/>
</dbReference>
<protein>
    <recommendedName>
        <fullName evidence="5">Threonine synthase-like 2</fullName>
    </recommendedName>
</protein>
<comment type="caution">
    <text evidence="3">The sequence shown here is derived from an EMBL/GenBank/DDBJ whole genome shotgun (WGS) entry which is preliminary data.</text>
</comment>
<dbReference type="Pfam" id="PF14821">
    <property type="entry name" value="Thr_synth_N"/>
    <property type="match status" value="1"/>
</dbReference>
<dbReference type="EMBL" id="JBAMIC010000003">
    <property type="protein sequence ID" value="KAK7110629.1"/>
    <property type="molecule type" value="Genomic_DNA"/>
</dbReference>
<accession>A0AAN9GJT9</accession>
<proteinExistence type="predicted"/>
<evidence type="ECO:0008006" key="5">
    <source>
        <dbReference type="Google" id="ProtNLM"/>
    </source>
</evidence>
<dbReference type="InterPro" id="IPR037158">
    <property type="entry name" value="Thr_synth_N_sf"/>
</dbReference>
<dbReference type="AlphaFoldDB" id="A0AAN9GJT9"/>
<dbReference type="InterPro" id="IPR036052">
    <property type="entry name" value="TrpB-like_PALP_sf"/>
</dbReference>
<reference evidence="3 4" key="1">
    <citation type="submission" date="2024-02" db="EMBL/GenBank/DDBJ databases">
        <title>Chromosome-scale genome assembly of the rough periwinkle Littorina saxatilis.</title>
        <authorList>
            <person name="De Jode A."/>
            <person name="Faria R."/>
            <person name="Formenti G."/>
            <person name="Sims Y."/>
            <person name="Smith T.P."/>
            <person name="Tracey A."/>
            <person name="Wood J.M.D."/>
            <person name="Zagrodzka Z.B."/>
            <person name="Johannesson K."/>
            <person name="Butlin R.K."/>
            <person name="Leder E.H."/>
        </authorList>
    </citation>
    <scope>NUCLEOTIDE SEQUENCE [LARGE SCALE GENOMIC DNA]</scope>
    <source>
        <strain evidence="3">Snail1</strain>
        <tissue evidence="3">Muscle</tissue>
    </source>
</reference>